<comment type="caution">
    <text evidence="2">The sequence shown here is derived from an EMBL/GenBank/DDBJ whole genome shotgun (WGS) entry which is preliminary data.</text>
</comment>
<dbReference type="Gene3D" id="2.170.16.10">
    <property type="entry name" value="Hedgehog/Intein (Hint) domain"/>
    <property type="match status" value="1"/>
</dbReference>
<feature type="region of interest" description="Disordered" evidence="1">
    <location>
        <begin position="48"/>
        <end position="69"/>
    </location>
</feature>
<gene>
    <name evidence="2" type="ORF">GCM10008959_24250</name>
</gene>
<evidence type="ECO:0000313" key="2">
    <source>
        <dbReference type="EMBL" id="GGR61392.1"/>
    </source>
</evidence>
<sequence>MGWRGGDYPITDVITHGTKDQAVTYLTLTDPDQKNRLEFVETTPEHPFFVAQPADPQPRPAPEGHGDLSRNWVGAGHLKIGDKIKQADGTTGLVANVTTVEQTREMFNRL</sequence>
<accession>A0ABQ2RTU2</accession>
<evidence type="ECO:0008006" key="4">
    <source>
        <dbReference type="Google" id="ProtNLM"/>
    </source>
</evidence>
<evidence type="ECO:0000256" key="1">
    <source>
        <dbReference type="SAM" id="MobiDB-lite"/>
    </source>
</evidence>
<keyword evidence="3" id="KW-1185">Reference proteome</keyword>
<dbReference type="EMBL" id="BMQM01000015">
    <property type="protein sequence ID" value="GGR61392.1"/>
    <property type="molecule type" value="Genomic_DNA"/>
</dbReference>
<dbReference type="InterPro" id="IPR036844">
    <property type="entry name" value="Hint_dom_sf"/>
</dbReference>
<proteinExistence type="predicted"/>
<dbReference type="RefSeq" id="WP_189065249.1">
    <property type="nucleotide sequence ID" value="NZ_BMQM01000015.1"/>
</dbReference>
<reference evidence="3" key="1">
    <citation type="journal article" date="2019" name="Int. J. Syst. Evol. Microbiol.">
        <title>The Global Catalogue of Microorganisms (GCM) 10K type strain sequencing project: providing services to taxonomists for standard genome sequencing and annotation.</title>
        <authorList>
            <consortium name="The Broad Institute Genomics Platform"/>
            <consortium name="The Broad Institute Genome Sequencing Center for Infectious Disease"/>
            <person name="Wu L."/>
            <person name="Ma J."/>
        </authorList>
    </citation>
    <scope>NUCLEOTIDE SEQUENCE [LARGE SCALE GENOMIC DNA]</scope>
    <source>
        <strain evidence="3">JCM 31404</strain>
    </source>
</reference>
<dbReference type="SUPFAM" id="SSF51294">
    <property type="entry name" value="Hedgehog/intein (Hint) domain"/>
    <property type="match status" value="1"/>
</dbReference>
<organism evidence="2 3">
    <name type="scientific">Deinococcus seoulensis</name>
    <dbReference type="NCBI Taxonomy" id="1837379"/>
    <lineage>
        <taxon>Bacteria</taxon>
        <taxon>Thermotogati</taxon>
        <taxon>Deinococcota</taxon>
        <taxon>Deinococci</taxon>
        <taxon>Deinococcales</taxon>
        <taxon>Deinococcaceae</taxon>
        <taxon>Deinococcus</taxon>
    </lineage>
</organism>
<protein>
    <recommendedName>
        <fullName evidence="4">Hint domain-containing protein</fullName>
    </recommendedName>
</protein>
<name>A0ABQ2RTU2_9DEIO</name>
<evidence type="ECO:0000313" key="3">
    <source>
        <dbReference type="Proteomes" id="UP000634308"/>
    </source>
</evidence>
<dbReference type="Proteomes" id="UP000634308">
    <property type="component" value="Unassembled WGS sequence"/>
</dbReference>